<name>A0AA36AII3_OCTVU</name>
<accession>A0AA36AII3</accession>
<evidence type="ECO:0000313" key="2">
    <source>
        <dbReference type="EMBL" id="CAI9716815.1"/>
    </source>
</evidence>
<sequence>MRKRLPKRRNNPNFPFTEENVSLYEKENMINGQNEDTEFQPVCNSAVPDTAFSNPMYEERNSRQQLLAADSSTRC</sequence>
<gene>
    <name evidence="2" type="ORF">OCTVUL_1B015679</name>
</gene>
<dbReference type="EMBL" id="OX597814">
    <property type="protein sequence ID" value="CAI9716815.1"/>
    <property type="molecule type" value="Genomic_DNA"/>
</dbReference>
<organism evidence="2 3">
    <name type="scientific">Octopus vulgaris</name>
    <name type="common">Common octopus</name>
    <dbReference type="NCBI Taxonomy" id="6645"/>
    <lineage>
        <taxon>Eukaryota</taxon>
        <taxon>Metazoa</taxon>
        <taxon>Spiralia</taxon>
        <taxon>Lophotrochozoa</taxon>
        <taxon>Mollusca</taxon>
        <taxon>Cephalopoda</taxon>
        <taxon>Coleoidea</taxon>
        <taxon>Octopodiformes</taxon>
        <taxon>Octopoda</taxon>
        <taxon>Incirrata</taxon>
        <taxon>Octopodidae</taxon>
        <taxon>Octopus</taxon>
    </lineage>
</organism>
<feature type="region of interest" description="Disordered" evidence="1">
    <location>
        <begin position="1"/>
        <end position="20"/>
    </location>
</feature>
<protein>
    <submittedName>
        <fullName evidence="2">Uncharacterized protein</fullName>
    </submittedName>
</protein>
<dbReference type="Proteomes" id="UP001162480">
    <property type="component" value="Chromosome 1"/>
</dbReference>
<keyword evidence="3" id="KW-1185">Reference proteome</keyword>
<proteinExistence type="predicted"/>
<evidence type="ECO:0000313" key="3">
    <source>
        <dbReference type="Proteomes" id="UP001162480"/>
    </source>
</evidence>
<evidence type="ECO:0000256" key="1">
    <source>
        <dbReference type="SAM" id="MobiDB-lite"/>
    </source>
</evidence>
<reference evidence="2" key="1">
    <citation type="submission" date="2023-08" db="EMBL/GenBank/DDBJ databases">
        <authorList>
            <person name="Alioto T."/>
            <person name="Alioto T."/>
            <person name="Gomez Garrido J."/>
        </authorList>
    </citation>
    <scope>NUCLEOTIDE SEQUENCE</scope>
</reference>
<feature type="compositionally biased region" description="Basic residues" evidence="1">
    <location>
        <begin position="1"/>
        <end position="10"/>
    </location>
</feature>
<dbReference type="AlphaFoldDB" id="A0AA36AII3"/>